<gene>
    <name evidence="3" type="ORF">POF45_15315</name>
</gene>
<dbReference type="PROSITE" id="PS51257">
    <property type="entry name" value="PROKAR_LIPOPROTEIN"/>
    <property type="match status" value="1"/>
</dbReference>
<feature type="chain" id="PRO_5045683189" evidence="1">
    <location>
        <begin position="19"/>
        <end position="471"/>
    </location>
</feature>
<dbReference type="EMBL" id="JARBWL010000002">
    <property type="protein sequence ID" value="MDI2592782.1"/>
    <property type="molecule type" value="Genomic_DNA"/>
</dbReference>
<feature type="domain" description="Lysozyme inhibitor LprI-like N-terminal" evidence="2">
    <location>
        <begin position="243"/>
        <end position="339"/>
    </location>
</feature>
<sequence>MKRLFLLLMLSFPLVAIASPMFPSLQACAKGKGIDKACALSLDKNGYIVDVNSGKKLSDTAEPMGTMNSYALYRDGNRYILDNENYSSAKTKRWVVFGYEDGKVILERIYIFSLDIDMKSGPYWHGYDCRPDARAFAVLADRSFSESAMEALCGDAESEPVRVKDAVSATIPEKSLAVSVPAYTAKLRDGASTYVFSESDEPELSKMVCFSNCLPVAPKQSQTVNAAPLNEVVAQDACKEISASQRLDLCAEIARKAADSKLNASYKNLMARFESQYQVEPEQGKAFMAMTKDSQRAWIKLRDTNCPLEAIEIEPGVAAHVTTVNSCITRMSLERSAYLDKTLPESPVAHPAREERVDLGNVRRVGAGRIGAFVVRHVRTFGDQCLGIQVLAPDASWKVLSFSNVCSFEGKSFNDGYAYVGIEDLKVASDGVHLRLELTPLRSTGEERRQCVIPLRGTEIGELNCAQPSKE</sequence>
<dbReference type="RefSeq" id="WP_282316058.1">
    <property type="nucleotide sequence ID" value="NZ_JARBWL010000002.1"/>
</dbReference>
<reference evidence="3 4" key="1">
    <citation type="submission" date="2023-02" db="EMBL/GenBank/DDBJ databases">
        <title>Pseudomonas chrutzelriedensis sp. nov., a potently antifungal strain isolated from moss.</title>
        <authorList>
            <person name="Schnyder A."/>
            <person name="Kalawong R."/>
            <person name="Eberl L."/>
            <person name="Agnoli K."/>
        </authorList>
    </citation>
    <scope>NUCLEOTIDE SEQUENCE [LARGE SCALE GENOMIC DNA]</scope>
    <source>
        <strain evidence="3 4">681</strain>
    </source>
</reference>
<protein>
    <submittedName>
        <fullName evidence="3">DUF1311 domain-containing protein</fullName>
    </submittedName>
</protein>
<comment type="caution">
    <text evidence="3">The sequence shown here is derived from an EMBL/GenBank/DDBJ whole genome shotgun (WGS) entry which is preliminary data.</text>
</comment>
<evidence type="ECO:0000313" key="3">
    <source>
        <dbReference type="EMBL" id="MDI2592782.1"/>
    </source>
</evidence>
<name>A0ABT6QPF5_9PSED</name>
<keyword evidence="4" id="KW-1185">Reference proteome</keyword>
<accession>A0ABT6QPF5</accession>
<feature type="signal peptide" evidence="1">
    <location>
        <begin position="1"/>
        <end position="18"/>
    </location>
</feature>
<evidence type="ECO:0000313" key="4">
    <source>
        <dbReference type="Proteomes" id="UP001159100"/>
    </source>
</evidence>
<dbReference type="InterPro" id="IPR009739">
    <property type="entry name" value="LprI-like_N"/>
</dbReference>
<evidence type="ECO:0000256" key="1">
    <source>
        <dbReference type="SAM" id="SignalP"/>
    </source>
</evidence>
<dbReference type="Pfam" id="PF07007">
    <property type="entry name" value="LprI"/>
    <property type="match status" value="1"/>
</dbReference>
<keyword evidence="1" id="KW-0732">Signal</keyword>
<evidence type="ECO:0000259" key="2">
    <source>
        <dbReference type="Pfam" id="PF07007"/>
    </source>
</evidence>
<proteinExistence type="predicted"/>
<dbReference type="Gene3D" id="1.20.1270.180">
    <property type="match status" value="1"/>
</dbReference>
<dbReference type="Proteomes" id="UP001159100">
    <property type="component" value="Unassembled WGS sequence"/>
</dbReference>
<organism evidence="3 4">
    <name type="scientific">Pseudomonas fungipugnans</name>
    <dbReference type="NCBI Taxonomy" id="3024217"/>
    <lineage>
        <taxon>Bacteria</taxon>
        <taxon>Pseudomonadati</taxon>
        <taxon>Pseudomonadota</taxon>
        <taxon>Gammaproteobacteria</taxon>
        <taxon>Pseudomonadales</taxon>
        <taxon>Pseudomonadaceae</taxon>
        <taxon>Pseudomonas</taxon>
    </lineage>
</organism>